<dbReference type="PROSITE" id="PS50109">
    <property type="entry name" value="HIS_KIN"/>
    <property type="match status" value="1"/>
</dbReference>
<evidence type="ECO:0000256" key="3">
    <source>
        <dbReference type="SAM" id="Phobius"/>
    </source>
</evidence>
<dbReference type="Proteomes" id="UP000033115">
    <property type="component" value="Chromosome"/>
</dbReference>
<evidence type="ECO:0000256" key="2">
    <source>
        <dbReference type="ARBA" id="ARBA00023012"/>
    </source>
</evidence>
<evidence type="ECO:0000256" key="1">
    <source>
        <dbReference type="ARBA" id="ARBA00022777"/>
    </source>
</evidence>
<dbReference type="Pfam" id="PF14501">
    <property type="entry name" value="HATPase_c_5"/>
    <property type="match status" value="1"/>
</dbReference>
<dbReference type="InterPro" id="IPR005467">
    <property type="entry name" value="His_kinase_dom"/>
</dbReference>
<sequence length="238" mass="27735">MTFIAMFAVVVILNFFLCYYIAKVSEEKKIIEMHEKYDPIVENIIEEIRAKQHDFKNYLNTINGIIQVSKEEELKSILLKYIKSVNCSIKRIDDIMYIDNSIVRAIIYSKCCEAEKKHINFSYYINNDLFIWKLKEYELSDILNNILNNAFEAVSGHSDKSVILKIFKNENKNIIEIKNSAISLAIPSVNEIFNRGFSNKAEKNRGYGLYNIKKILQCNGGNIELSFDNYYVCFKISI</sequence>
<keyword evidence="6" id="KW-1185">Reference proteome</keyword>
<keyword evidence="1 5" id="KW-0418">Kinase</keyword>
<accession>A0A0E3K357</accession>
<evidence type="ECO:0000259" key="4">
    <source>
        <dbReference type="PROSITE" id="PS50109"/>
    </source>
</evidence>
<gene>
    <name evidence="5" type="ORF">CSCA_3880</name>
</gene>
<evidence type="ECO:0000313" key="5">
    <source>
        <dbReference type="EMBL" id="AKA71005.1"/>
    </source>
</evidence>
<keyword evidence="3" id="KW-0472">Membrane</keyword>
<dbReference type="HOGENOM" id="CLU_020211_8_0_9"/>
<feature type="domain" description="Histidine kinase" evidence="4">
    <location>
        <begin position="50"/>
        <end position="238"/>
    </location>
</feature>
<dbReference type="PANTHER" id="PTHR40448">
    <property type="entry name" value="TWO-COMPONENT SENSOR HISTIDINE KINASE"/>
    <property type="match status" value="1"/>
</dbReference>
<feature type="transmembrane region" description="Helical" evidence="3">
    <location>
        <begin position="6"/>
        <end position="22"/>
    </location>
</feature>
<dbReference type="PANTHER" id="PTHR40448:SF1">
    <property type="entry name" value="TWO-COMPONENT SENSOR HISTIDINE KINASE"/>
    <property type="match status" value="1"/>
</dbReference>
<dbReference type="InterPro" id="IPR036890">
    <property type="entry name" value="HATPase_C_sf"/>
</dbReference>
<dbReference type="Gene3D" id="3.30.565.10">
    <property type="entry name" value="Histidine kinase-like ATPase, C-terminal domain"/>
    <property type="match status" value="1"/>
</dbReference>
<organism evidence="5 6">
    <name type="scientific">Clostridium scatologenes</name>
    <dbReference type="NCBI Taxonomy" id="1548"/>
    <lineage>
        <taxon>Bacteria</taxon>
        <taxon>Bacillati</taxon>
        <taxon>Bacillota</taxon>
        <taxon>Clostridia</taxon>
        <taxon>Eubacteriales</taxon>
        <taxon>Clostridiaceae</taxon>
        <taxon>Clostridium</taxon>
    </lineage>
</organism>
<dbReference type="GO" id="GO:0016301">
    <property type="term" value="F:kinase activity"/>
    <property type="evidence" value="ECO:0007669"/>
    <property type="project" value="UniProtKB-KW"/>
</dbReference>
<protein>
    <submittedName>
        <fullName evidence="5">Putative histidine kinase</fullName>
    </submittedName>
</protein>
<dbReference type="KEGG" id="csq:CSCA_3880"/>
<dbReference type="GO" id="GO:0000160">
    <property type="term" value="P:phosphorelay signal transduction system"/>
    <property type="evidence" value="ECO:0007669"/>
    <property type="project" value="UniProtKB-KW"/>
</dbReference>
<dbReference type="EMBL" id="CP009933">
    <property type="protein sequence ID" value="AKA71005.1"/>
    <property type="molecule type" value="Genomic_DNA"/>
</dbReference>
<dbReference type="SUPFAM" id="SSF55874">
    <property type="entry name" value="ATPase domain of HSP90 chaperone/DNA topoisomerase II/histidine kinase"/>
    <property type="match status" value="1"/>
</dbReference>
<proteinExistence type="predicted"/>
<dbReference type="Gene3D" id="1.10.287.130">
    <property type="match status" value="1"/>
</dbReference>
<keyword evidence="2" id="KW-0902">Two-component regulatory system</keyword>
<keyword evidence="3" id="KW-1133">Transmembrane helix</keyword>
<evidence type="ECO:0000313" key="6">
    <source>
        <dbReference type="Proteomes" id="UP000033115"/>
    </source>
</evidence>
<keyword evidence="3" id="KW-0812">Transmembrane</keyword>
<dbReference type="InterPro" id="IPR032834">
    <property type="entry name" value="NatK-like_C"/>
</dbReference>
<reference evidence="5 6" key="1">
    <citation type="journal article" date="2015" name="J. Biotechnol.">
        <title>Complete genome sequence of a malodorant-producing acetogen, Clostridium scatologenes ATCC 25775(T).</title>
        <authorList>
            <person name="Zhu Z."/>
            <person name="Guo T."/>
            <person name="Zheng H."/>
            <person name="Song T."/>
            <person name="Ouyang P."/>
            <person name="Xie J."/>
        </authorList>
    </citation>
    <scope>NUCLEOTIDE SEQUENCE [LARGE SCALE GENOMIC DNA]</scope>
    <source>
        <strain evidence="5 6">ATCC 25775</strain>
    </source>
</reference>
<dbReference type="GO" id="GO:0042802">
    <property type="term" value="F:identical protein binding"/>
    <property type="evidence" value="ECO:0007669"/>
    <property type="project" value="TreeGrafter"/>
</dbReference>
<dbReference type="STRING" id="1548.CSCA_3880"/>
<name>A0A0E3K357_CLOSL</name>
<keyword evidence="1 5" id="KW-0808">Transferase</keyword>
<dbReference type="AlphaFoldDB" id="A0A0E3K357"/>